<dbReference type="Gene3D" id="3.40.50.150">
    <property type="entry name" value="Vaccinia Virus protein VP39"/>
    <property type="match status" value="1"/>
</dbReference>
<evidence type="ECO:0000313" key="6">
    <source>
        <dbReference type="EMBL" id="HIU91474.1"/>
    </source>
</evidence>
<keyword evidence="1 6" id="KW-0489">Methyltransferase</keyword>
<proteinExistence type="predicted"/>
<dbReference type="InterPro" id="IPR054170">
    <property type="entry name" value="RlmL_1st"/>
</dbReference>
<evidence type="ECO:0000259" key="4">
    <source>
        <dbReference type="Pfam" id="PF02926"/>
    </source>
</evidence>
<evidence type="ECO:0000256" key="2">
    <source>
        <dbReference type="ARBA" id="ARBA00022679"/>
    </source>
</evidence>
<dbReference type="InterPro" id="IPR000241">
    <property type="entry name" value="RlmKL-like_Mtase"/>
</dbReference>
<dbReference type="CDD" id="cd11715">
    <property type="entry name" value="THUMP_AdoMetMT"/>
    <property type="match status" value="1"/>
</dbReference>
<evidence type="ECO:0000256" key="1">
    <source>
        <dbReference type="ARBA" id="ARBA00022603"/>
    </source>
</evidence>
<dbReference type="AlphaFoldDB" id="A0A9D1MYE8"/>
<evidence type="ECO:0000259" key="3">
    <source>
        <dbReference type="Pfam" id="PF01170"/>
    </source>
</evidence>
<reference evidence="6" key="1">
    <citation type="submission" date="2020-10" db="EMBL/GenBank/DDBJ databases">
        <authorList>
            <person name="Gilroy R."/>
        </authorList>
    </citation>
    <scope>NUCLEOTIDE SEQUENCE</scope>
    <source>
        <strain evidence="6">ChiHjej12B11-7776</strain>
    </source>
</reference>
<dbReference type="GO" id="GO:0008990">
    <property type="term" value="F:rRNA (guanine-N2-)-methyltransferase activity"/>
    <property type="evidence" value="ECO:0007669"/>
    <property type="project" value="TreeGrafter"/>
</dbReference>
<name>A0A9D1MYE8_9BACT</name>
<reference evidence="6" key="2">
    <citation type="journal article" date="2021" name="PeerJ">
        <title>Extensive microbial diversity within the chicken gut microbiome revealed by metagenomics and culture.</title>
        <authorList>
            <person name="Gilroy R."/>
            <person name="Ravi A."/>
            <person name="Getino M."/>
            <person name="Pursley I."/>
            <person name="Horton D.L."/>
            <person name="Alikhan N.F."/>
            <person name="Baker D."/>
            <person name="Gharbi K."/>
            <person name="Hall N."/>
            <person name="Watson M."/>
            <person name="Adriaenssens E.M."/>
            <person name="Foster-Nyarko E."/>
            <person name="Jarju S."/>
            <person name="Secka A."/>
            <person name="Antonio M."/>
            <person name="Oren A."/>
            <person name="Chaudhuri R.R."/>
            <person name="La Ragione R."/>
            <person name="Hildebrand F."/>
            <person name="Pallen M.J."/>
        </authorList>
    </citation>
    <scope>NUCLEOTIDE SEQUENCE</scope>
    <source>
        <strain evidence="6">ChiHjej12B11-7776</strain>
    </source>
</reference>
<dbReference type="PANTHER" id="PTHR47313:SF1">
    <property type="entry name" value="RIBOSOMAL RNA LARGE SUBUNIT METHYLTRANSFERASE K_L"/>
    <property type="match status" value="1"/>
</dbReference>
<feature type="domain" description="THUMP" evidence="4">
    <location>
        <begin position="68"/>
        <end position="146"/>
    </location>
</feature>
<dbReference type="Gene3D" id="3.30.2130.30">
    <property type="match status" value="1"/>
</dbReference>
<dbReference type="PROSITE" id="PS00092">
    <property type="entry name" value="N6_MTASE"/>
    <property type="match status" value="1"/>
</dbReference>
<dbReference type="InterPro" id="IPR002052">
    <property type="entry name" value="DNA_methylase_N6_adenine_CS"/>
</dbReference>
<dbReference type="Pfam" id="PF22020">
    <property type="entry name" value="RlmL_1st"/>
    <property type="match status" value="1"/>
</dbReference>
<dbReference type="InterPro" id="IPR029063">
    <property type="entry name" value="SAM-dependent_MTases_sf"/>
</dbReference>
<evidence type="ECO:0000313" key="7">
    <source>
        <dbReference type="Proteomes" id="UP000886852"/>
    </source>
</evidence>
<accession>A0A9D1MYE8</accession>
<dbReference type="SUPFAM" id="SSF53335">
    <property type="entry name" value="S-adenosyl-L-methionine-dependent methyltransferases"/>
    <property type="match status" value="1"/>
</dbReference>
<organism evidence="6 7">
    <name type="scientific">Candidatus Fimimonas merdipullorum</name>
    <dbReference type="NCBI Taxonomy" id="2840822"/>
    <lineage>
        <taxon>Bacteria</taxon>
        <taxon>Pseudomonadati</taxon>
        <taxon>Myxococcota</taxon>
        <taxon>Myxococcia</taxon>
        <taxon>Myxococcales</taxon>
        <taxon>Cystobacterineae</taxon>
        <taxon>Myxococcaceae</taxon>
        <taxon>Myxococcaceae incertae sedis</taxon>
        <taxon>Candidatus Fimimonas</taxon>
    </lineage>
</organism>
<dbReference type="PANTHER" id="PTHR47313">
    <property type="entry name" value="RIBOSOMAL RNA LARGE SUBUNIT METHYLTRANSFERASE K/L"/>
    <property type="match status" value="1"/>
</dbReference>
<dbReference type="GO" id="GO:0003723">
    <property type="term" value="F:RNA binding"/>
    <property type="evidence" value="ECO:0007669"/>
    <property type="project" value="InterPro"/>
</dbReference>
<dbReference type="Proteomes" id="UP000886852">
    <property type="component" value="Unassembled WGS sequence"/>
</dbReference>
<dbReference type="EMBL" id="DVOC01000101">
    <property type="protein sequence ID" value="HIU91474.1"/>
    <property type="molecule type" value="Genomic_DNA"/>
</dbReference>
<feature type="domain" description="RlmL ferredoxin-like" evidence="5">
    <location>
        <begin position="2"/>
        <end position="58"/>
    </location>
</feature>
<evidence type="ECO:0000259" key="5">
    <source>
        <dbReference type="Pfam" id="PF22020"/>
    </source>
</evidence>
<sequence>MKLLVPAAYGLEAVVKKQIFLLGYGDTRARNGRIAVDNCGWKDVARLNVFLRSGERVLWQLGSFPAVTFDQLYEGVAALPWRDVIDKDGKITVVTKTVNSTLFAHHSVQAVGKKAIVSAMGGTLTESGAQFKVELDITDNVVSVNLDTTGAGLHKRGYRIVPYSAPIKETLAAALIDLSVYNPDKTFADLFCGSGTLPIEAAIKAQKIAPGRNRTFSFQHWKTADATALAEAFAEADDLRLHKNVDIIGADVNPRALEVARHCAKQAGVEQCIKFNLRSAEQFVSRSSYGVMISNPPYGERLGSQTDVVQTARNMGRLYRTLDKWNFCFITPCENFEQYFGRRADKKRQLYNAGIKCTYYCFNGPKPPKAEDGGTSGK</sequence>
<gene>
    <name evidence="6" type="ORF">IAC72_05650</name>
</gene>
<dbReference type="Pfam" id="PF01170">
    <property type="entry name" value="UPF0020"/>
    <property type="match status" value="1"/>
</dbReference>
<feature type="domain" description="Ribosomal RNA large subunit methyltransferase K/L-like methyltransferase" evidence="3">
    <location>
        <begin position="156"/>
        <end position="359"/>
    </location>
</feature>
<comment type="caution">
    <text evidence="6">The sequence shown here is derived from an EMBL/GenBank/DDBJ whole genome shotgun (WGS) entry which is preliminary data.</text>
</comment>
<dbReference type="GO" id="GO:0070043">
    <property type="term" value="F:rRNA (guanine-N7-)-methyltransferase activity"/>
    <property type="evidence" value="ECO:0007669"/>
    <property type="project" value="TreeGrafter"/>
</dbReference>
<keyword evidence="2" id="KW-0808">Transferase</keyword>
<dbReference type="InterPro" id="IPR004114">
    <property type="entry name" value="THUMP_dom"/>
</dbReference>
<protein>
    <submittedName>
        <fullName evidence="6">Class I SAM-dependent RNA methyltransferase</fullName>
    </submittedName>
</protein>
<dbReference type="Pfam" id="PF02926">
    <property type="entry name" value="THUMP"/>
    <property type="match status" value="1"/>
</dbReference>